<dbReference type="GO" id="GO:0005524">
    <property type="term" value="F:ATP binding"/>
    <property type="evidence" value="ECO:0007669"/>
    <property type="project" value="UniProtKB-KW"/>
</dbReference>
<keyword evidence="11" id="KW-1185">Reference proteome</keyword>
<evidence type="ECO:0000313" key="9">
    <source>
        <dbReference type="EMBL" id="VUZ56580.1"/>
    </source>
</evidence>
<organism evidence="12">
    <name type="scientific">Hymenolepis diminuta</name>
    <name type="common">Rat tapeworm</name>
    <dbReference type="NCBI Taxonomy" id="6216"/>
    <lineage>
        <taxon>Eukaryota</taxon>
        <taxon>Metazoa</taxon>
        <taxon>Spiralia</taxon>
        <taxon>Lophotrochozoa</taxon>
        <taxon>Platyhelminthes</taxon>
        <taxon>Cestoda</taxon>
        <taxon>Eucestoda</taxon>
        <taxon>Cyclophyllidea</taxon>
        <taxon>Hymenolepididae</taxon>
        <taxon>Hymenolepis</taxon>
    </lineage>
</organism>
<reference evidence="9 11" key="3">
    <citation type="submission" date="2019-07" db="EMBL/GenBank/DDBJ databases">
        <authorList>
            <person name="Jastrzebski P J."/>
            <person name="Paukszto L."/>
            <person name="Jastrzebski P J."/>
        </authorList>
    </citation>
    <scope>NUCLEOTIDE SEQUENCE [LARGE SCALE GENOMIC DNA]</scope>
    <source>
        <strain evidence="9 11">WMS-il1</strain>
    </source>
</reference>
<evidence type="ECO:0000256" key="2">
    <source>
        <dbReference type="ARBA" id="ARBA00012961"/>
    </source>
</evidence>
<evidence type="ECO:0000256" key="1">
    <source>
        <dbReference type="ARBA" id="ARBA00005790"/>
    </source>
</evidence>
<dbReference type="EMBL" id="UYSG01011280">
    <property type="protein sequence ID" value="VDL61706.1"/>
    <property type="molecule type" value="Genomic_DNA"/>
</dbReference>
<comment type="similarity">
    <text evidence="1">Belongs to the guanylate kinase family.</text>
</comment>
<dbReference type="InterPro" id="IPR020590">
    <property type="entry name" value="Guanylate_kinase_CS"/>
</dbReference>
<dbReference type="PROSITE" id="PS00856">
    <property type="entry name" value="GUANYLATE_KINASE_1"/>
    <property type="match status" value="1"/>
</dbReference>
<dbReference type="FunFam" id="3.40.50.300:FF:000776">
    <property type="entry name" value="Guanylate kinase 2"/>
    <property type="match status" value="1"/>
</dbReference>
<dbReference type="CDD" id="cd00071">
    <property type="entry name" value="GMPK"/>
    <property type="match status" value="1"/>
</dbReference>
<evidence type="ECO:0000313" key="8">
    <source>
        <dbReference type="EMBL" id="VDL61706.1"/>
    </source>
</evidence>
<reference evidence="12" key="1">
    <citation type="submission" date="2017-02" db="UniProtKB">
        <authorList>
            <consortium name="WormBaseParasite"/>
        </authorList>
    </citation>
    <scope>IDENTIFICATION</scope>
</reference>
<dbReference type="PROSITE" id="PS50052">
    <property type="entry name" value="GUANYLATE_KINASE_2"/>
    <property type="match status" value="1"/>
</dbReference>
<keyword evidence="5" id="KW-0418">Kinase</keyword>
<dbReference type="GO" id="GO:0005829">
    <property type="term" value="C:cytosol"/>
    <property type="evidence" value="ECO:0007669"/>
    <property type="project" value="TreeGrafter"/>
</dbReference>
<name>A0A0R3SV21_HYMDI</name>
<dbReference type="OrthoDB" id="6334211at2759"/>
<evidence type="ECO:0000313" key="11">
    <source>
        <dbReference type="Proteomes" id="UP000321570"/>
    </source>
</evidence>
<dbReference type="Proteomes" id="UP000274504">
    <property type="component" value="Unassembled WGS sequence"/>
</dbReference>
<dbReference type="InterPro" id="IPR008144">
    <property type="entry name" value="Guanylate_kin-like_dom"/>
</dbReference>
<dbReference type="NCBIfam" id="TIGR03263">
    <property type="entry name" value="guanyl_kin"/>
    <property type="match status" value="1"/>
</dbReference>
<dbReference type="SMART" id="SM00072">
    <property type="entry name" value="GuKc"/>
    <property type="match status" value="1"/>
</dbReference>
<evidence type="ECO:0000256" key="4">
    <source>
        <dbReference type="ARBA" id="ARBA00022741"/>
    </source>
</evidence>
<evidence type="ECO:0000256" key="3">
    <source>
        <dbReference type="ARBA" id="ARBA00022679"/>
    </source>
</evidence>
<dbReference type="HAMAP" id="MF_00328">
    <property type="entry name" value="Guanylate_kinase"/>
    <property type="match status" value="1"/>
</dbReference>
<dbReference type="WBParaSite" id="HDID_0000939001-mRNA-1">
    <property type="protein sequence ID" value="HDID_0000939001-mRNA-1"/>
    <property type="gene ID" value="HDID_0000939001"/>
</dbReference>
<evidence type="ECO:0000259" key="7">
    <source>
        <dbReference type="PROSITE" id="PS50052"/>
    </source>
</evidence>
<dbReference type="PANTHER" id="PTHR23117:SF13">
    <property type="entry name" value="GUANYLATE KINASE"/>
    <property type="match status" value="1"/>
</dbReference>
<keyword evidence="3" id="KW-0808">Transferase</keyword>
<evidence type="ECO:0000313" key="10">
    <source>
        <dbReference type="Proteomes" id="UP000274504"/>
    </source>
</evidence>
<dbReference type="Proteomes" id="UP000321570">
    <property type="component" value="Unassembled WGS sequence"/>
</dbReference>
<keyword evidence="6" id="KW-0067">ATP-binding</keyword>
<sequence length="208" mass="23241">MSSLRPVVLSGPSGAGKSTLLKMIMDNFPQSFAFSISHTTRKPRPGEVQGKDYHFVTEEQMLKDIEAGKFLEYAQFAGNYYGTPREAVTAVLESGRICILDVDANGVRSIYAARPPLNARFIFIGPPSIEVLEQRLRDRGTETEEKIQSRIKQAKIDMDFANSIQGKSIYDAYIVNDNLDTAYEKLFLLLKDDIALTLPEDERQVAAS</sequence>
<dbReference type="PANTHER" id="PTHR23117">
    <property type="entry name" value="GUANYLATE KINASE-RELATED"/>
    <property type="match status" value="1"/>
</dbReference>
<accession>A0A0R3SV21</accession>
<evidence type="ECO:0000256" key="6">
    <source>
        <dbReference type="ARBA" id="ARBA00022840"/>
    </source>
</evidence>
<dbReference type="InterPro" id="IPR017665">
    <property type="entry name" value="Guanylate_kinase"/>
</dbReference>
<keyword evidence="4" id="KW-0547">Nucleotide-binding</keyword>
<reference evidence="8 10" key="2">
    <citation type="submission" date="2018-11" db="EMBL/GenBank/DDBJ databases">
        <authorList>
            <consortium name="Pathogen Informatics"/>
        </authorList>
    </citation>
    <scope>NUCLEOTIDE SEQUENCE [LARGE SCALE GENOMIC DNA]</scope>
</reference>
<evidence type="ECO:0000313" key="12">
    <source>
        <dbReference type="WBParaSite" id="HDID_0000939001-mRNA-1"/>
    </source>
</evidence>
<dbReference type="STRING" id="6216.A0A0R3SV21"/>
<dbReference type="Gene3D" id="3.40.50.300">
    <property type="entry name" value="P-loop containing nucleotide triphosphate hydrolases"/>
    <property type="match status" value="1"/>
</dbReference>
<dbReference type="EMBL" id="CABIJS010000706">
    <property type="protein sequence ID" value="VUZ56580.1"/>
    <property type="molecule type" value="Genomic_DNA"/>
</dbReference>
<evidence type="ECO:0000256" key="5">
    <source>
        <dbReference type="ARBA" id="ARBA00022777"/>
    </source>
</evidence>
<proteinExistence type="inferred from homology"/>
<dbReference type="InterPro" id="IPR008145">
    <property type="entry name" value="GK/Ca_channel_bsu"/>
</dbReference>
<protein>
    <recommendedName>
        <fullName evidence="2">guanylate kinase</fullName>
        <ecNumber evidence="2">2.7.4.8</ecNumber>
    </recommendedName>
</protein>
<dbReference type="AlphaFoldDB" id="A0A0R3SV21"/>
<dbReference type="Pfam" id="PF00625">
    <property type="entry name" value="Guanylate_kin"/>
    <property type="match status" value="1"/>
</dbReference>
<gene>
    <name evidence="8" type="ORF">HDID_LOCUS9388</name>
    <name evidence="9" type="ORF">WMSIL1_LOCUS14183</name>
</gene>
<dbReference type="EC" id="2.7.4.8" evidence="2"/>
<feature type="domain" description="Guanylate kinase-like" evidence="7">
    <location>
        <begin position="4"/>
        <end position="191"/>
    </location>
</feature>
<dbReference type="InterPro" id="IPR027417">
    <property type="entry name" value="P-loop_NTPase"/>
</dbReference>
<dbReference type="GO" id="GO:0004385">
    <property type="term" value="F:GMP kinase activity"/>
    <property type="evidence" value="ECO:0007669"/>
    <property type="project" value="UniProtKB-EC"/>
</dbReference>
<dbReference type="SUPFAM" id="SSF52540">
    <property type="entry name" value="P-loop containing nucleoside triphosphate hydrolases"/>
    <property type="match status" value="1"/>
</dbReference>